<feature type="transmembrane region" description="Helical" evidence="1">
    <location>
        <begin position="349"/>
        <end position="369"/>
    </location>
</feature>
<name>A0ABR7U8M5_9BRAD</name>
<reference evidence="2 3" key="1">
    <citation type="journal article" date="2020" name="Arch. Microbiol.">
        <title>Bradyrhizobium campsiandrae sp. nov., a nitrogen-fixing bacterial strain isolated from a native leguminous tree from the Amazon adapted to flooded conditions.</title>
        <authorList>
            <person name="Cabral Michel D."/>
            <person name="Martins da Costa E."/>
            <person name="Azarias Guimaraes A."/>
            <person name="Soares de Carvalho T."/>
            <person name="Santos de Castro Caputo P."/>
            <person name="Willems A."/>
            <person name="de Souza Moreira F.M."/>
        </authorList>
    </citation>
    <scope>NUCLEOTIDE SEQUENCE [LARGE SCALE GENOMIC DNA]</scope>
    <source>
        <strain evidence="3">INPA 384B</strain>
    </source>
</reference>
<evidence type="ECO:0000313" key="3">
    <source>
        <dbReference type="Proteomes" id="UP000639516"/>
    </source>
</evidence>
<keyword evidence="3" id="KW-1185">Reference proteome</keyword>
<feature type="transmembrane region" description="Helical" evidence="1">
    <location>
        <begin position="19"/>
        <end position="37"/>
    </location>
</feature>
<gene>
    <name evidence="2" type="ORF">HA482_16200</name>
</gene>
<keyword evidence="1" id="KW-0472">Membrane</keyword>
<organism evidence="2 3">
    <name type="scientific">Bradyrhizobium campsiandrae</name>
    <dbReference type="NCBI Taxonomy" id="1729892"/>
    <lineage>
        <taxon>Bacteria</taxon>
        <taxon>Pseudomonadati</taxon>
        <taxon>Pseudomonadota</taxon>
        <taxon>Alphaproteobacteria</taxon>
        <taxon>Hyphomicrobiales</taxon>
        <taxon>Nitrobacteraceae</taxon>
        <taxon>Bradyrhizobium</taxon>
    </lineage>
</organism>
<keyword evidence="1" id="KW-0812">Transmembrane</keyword>
<dbReference type="RefSeq" id="WP_188097531.1">
    <property type="nucleotide sequence ID" value="NZ_JAANIH010000006.1"/>
</dbReference>
<dbReference type="Proteomes" id="UP000639516">
    <property type="component" value="Unassembled WGS sequence"/>
</dbReference>
<feature type="transmembrane region" description="Helical" evidence="1">
    <location>
        <begin position="236"/>
        <end position="253"/>
    </location>
</feature>
<feature type="transmembrane region" description="Helical" evidence="1">
    <location>
        <begin position="381"/>
        <end position="410"/>
    </location>
</feature>
<accession>A0ABR7U8M5</accession>
<feature type="transmembrane region" description="Helical" evidence="1">
    <location>
        <begin position="57"/>
        <end position="76"/>
    </location>
</feature>
<feature type="transmembrane region" description="Helical" evidence="1">
    <location>
        <begin position="83"/>
        <end position="102"/>
    </location>
</feature>
<comment type="caution">
    <text evidence="2">The sequence shown here is derived from an EMBL/GenBank/DDBJ whole genome shotgun (WGS) entry which is preliminary data.</text>
</comment>
<keyword evidence="1" id="KW-1133">Transmembrane helix</keyword>
<sequence>MTTTTLALRRTMPILRFPLLMWGAFSLEAVAMATYFLRDDFSAAARYYLYIAHLSPIWFIPDGFGFICLFLFIYRCIIQNRSIIALVVLVWIFLSLGIGYLFLGNSTALASSFKMILPVFIGFSFCDSNTAAYKKLLLLMSVLFYASIFGVVLSAYWKAPWLNYTYEAFGVKRQAGRLWWAGSEQRLSGFCEDSTVVSLFILVGFVMTSIRKNVWWCLVCGGVALYALKLTTSKTTMGVLAMYLLALLVVRAMPERMRFPTLRMLAAWSYATILVPIFLILVFGGTSVGQKALLFSLVDRINNSWQKPFVFMSQLMPIGYITGCGVGCFNYPMNQFSNLTSYWVPVDNFYLVTFLMFGLPFVAFMFFVIRATLLTTDIYKLSLIFVLNIFSITVADYGPASGLLLMSFIFSDVFSRRASFVFQGGRTKRGYALHPSAAAQGVPAMAGATPRLNESG</sequence>
<feature type="transmembrane region" description="Helical" evidence="1">
    <location>
        <begin position="108"/>
        <end position="125"/>
    </location>
</feature>
<feature type="transmembrane region" description="Helical" evidence="1">
    <location>
        <begin position="137"/>
        <end position="157"/>
    </location>
</feature>
<protein>
    <submittedName>
        <fullName evidence="2">Uncharacterized protein</fullName>
    </submittedName>
</protein>
<proteinExistence type="predicted"/>
<evidence type="ECO:0000313" key="2">
    <source>
        <dbReference type="EMBL" id="MBC9979742.1"/>
    </source>
</evidence>
<feature type="transmembrane region" description="Helical" evidence="1">
    <location>
        <begin position="265"/>
        <end position="289"/>
    </location>
</feature>
<evidence type="ECO:0000256" key="1">
    <source>
        <dbReference type="SAM" id="Phobius"/>
    </source>
</evidence>
<dbReference type="EMBL" id="JAATTO010000021">
    <property type="protein sequence ID" value="MBC9979742.1"/>
    <property type="molecule type" value="Genomic_DNA"/>
</dbReference>
<feature type="transmembrane region" description="Helical" evidence="1">
    <location>
        <begin position="309"/>
        <end position="329"/>
    </location>
</feature>